<keyword evidence="3" id="KW-1185">Reference proteome</keyword>
<accession>C0D8L2</accession>
<reference evidence="2 3" key="2">
    <citation type="submission" date="2009-02" db="EMBL/GenBank/DDBJ databases">
        <title>Draft genome sequence of Clostridium asparagiforme (DSM 15981).</title>
        <authorList>
            <person name="Sudarsanam P."/>
            <person name="Ley R."/>
            <person name="Guruge J."/>
            <person name="Turnbaugh P.J."/>
            <person name="Mahowald M."/>
            <person name="Liep D."/>
            <person name="Gordon J."/>
        </authorList>
    </citation>
    <scope>NUCLEOTIDE SEQUENCE [LARGE SCALE GENOMIC DNA]</scope>
    <source>
        <strain evidence="2 3">DSM 15981</strain>
    </source>
</reference>
<keyword evidence="1" id="KW-0812">Transmembrane</keyword>
<dbReference type="Proteomes" id="UP000004756">
    <property type="component" value="Unassembled WGS sequence"/>
</dbReference>
<evidence type="ECO:0000313" key="3">
    <source>
        <dbReference type="Proteomes" id="UP000004756"/>
    </source>
</evidence>
<gene>
    <name evidence="2" type="ORF">CLOSTASPAR_05612</name>
</gene>
<comment type="caution">
    <text evidence="2">The sequence shown here is derived from an EMBL/GenBank/DDBJ whole genome shotgun (WGS) entry which is preliminary data.</text>
</comment>
<keyword evidence="1" id="KW-0472">Membrane</keyword>
<proteinExistence type="predicted"/>
<feature type="transmembrane region" description="Helical" evidence="1">
    <location>
        <begin position="20"/>
        <end position="39"/>
    </location>
</feature>
<dbReference type="AlphaFoldDB" id="C0D8L2"/>
<evidence type="ECO:0000256" key="1">
    <source>
        <dbReference type="SAM" id="Phobius"/>
    </source>
</evidence>
<evidence type="ECO:0000313" key="2">
    <source>
        <dbReference type="EMBL" id="EEG52334.1"/>
    </source>
</evidence>
<dbReference type="EMBL" id="ACCJ01000454">
    <property type="protein sequence ID" value="EEG52334.1"/>
    <property type="molecule type" value="Genomic_DNA"/>
</dbReference>
<sequence>MLNPLIPIYFLQNCQFPFKSSLFIGCFYYIIVFSYKQILKKYQLNRKNLSLFTMYQPFVEGFLE</sequence>
<protein>
    <submittedName>
        <fullName evidence="2">Uncharacterized protein</fullName>
    </submittedName>
</protein>
<name>C0D8L2_9FIRM</name>
<keyword evidence="1" id="KW-1133">Transmembrane helix</keyword>
<organism evidence="2 3">
    <name type="scientific">[Clostridium] asparagiforme DSM 15981</name>
    <dbReference type="NCBI Taxonomy" id="518636"/>
    <lineage>
        <taxon>Bacteria</taxon>
        <taxon>Bacillati</taxon>
        <taxon>Bacillota</taxon>
        <taxon>Clostridia</taxon>
        <taxon>Lachnospirales</taxon>
        <taxon>Lachnospiraceae</taxon>
        <taxon>Enterocloster</taxon>
    </lineage>
</organism>
<reference evidence="2 3" key="1">
    <citation type="submission" date="2009-01" db="EMBL/GenBank/DDBJ databases">
        <authorList>
            <person name="Fulton L."/>
            <person name="Clifton S."/>
            <person name="Fulton B."/>
            <person name="Xu J."/>
            <person name="Minx P."/>
            <person name="Pepin K.H."/>
            <person name="Johnson M."/>
            <person name="Bhonagiri V."/>
            <person name="Nash W.E."/>
            <person name="Mardis E.R."/>
            <person name="Wilson R.K."/>
        </authorList>
    </citation>
    <scope>NUCLEOTIDE SEQUENCE [LARGE SCALE GENOMIC DNA]</scope>
    <source>
        <strain evidence="2 3">DSM 15981</strain>
    </source>
</reference>
<dbReference type="HOGENOM" id="CLU_2859657_0_0_9"/>